<comment type="similarity">
    <text evidence="2">Belongs to the NRAMP (TC 2.A.55) family.</text>
</comment>
<feature type="region of interest" description="Disordered" evidence="7">
    <location>
        <begin position="514"/>
        <end position="536"/>
    </location>
</feature>
<keyword evidence="10" id="KW-1185">Reference proteome</keyword>
<keyword evidence="3" id="KW-0813">Transport</keyword>
<evidence type="ECO:0000256" key="3">
    <source>
        <dbReference type="ARBA" id="ARBA00022448"/>
    </source>
</evidence>
<dbReference type="STRING" id="105231.A0A1Y1I5L4"/>
<keyword evidence="6 8" id="KW-0472">Membrane</keyword>
<gene>
    <name evidence="9" type="ORF">KFL_002780140</name>
</gene>
<dbReference type="PRINTS" id="PR00447">
    <property type="entry name" value="NATRESASSCMP"/>
</dbReference>
<name>A0A1Y1I5L4_KLENI</name>
<evidence type="ECO:0000313" key="9">
    <source>
        <dbReference type="EMBL" id="GAQ86250.1"/>
    </source>
</evidence>
<dbReference type="GO" id="GO:0030026">
    <property type="term" value="P:intracellular manganese ion homeostasis"/>
    <property type="evidence" value="ECO:0000318"/>
    <property type="project" value="GO_Central"/>
</dbReference>
<dbReference type="GO" id="GO:0005384">
    <property type="term" value="F:manganese ion transmembrane transporter activity"/>
    <property type="evidence" value="ECO:0000318"/>
    <property type="project" value="GO_Central"/>
</dbReference>
<reference evidence="9 10" key="1">
    <citation type="journal article" date="2014" name="Nat. Commun.">
        <title>Klebsormidium flaccidum genome reveals primary factors for plant terrestrial adaptation.</title>
        <authorList>
            <person name="Hori K."/>
            <person name="Maruyama F."/>
            <person name="Fujisawa T."/>
            <person name="Togashi T."/>
            <person name="Yamamoto N."/>
            <person name="Seo M."/>
            <person name="Sato S."/>
            <person name="Yamada T."/>
            <person name="Mori H."/>
            <person name="Tajima N."/>
            <person name="Moriyama T."/>
            <person name="Ikeuchi M."/>
            <person name="Watanabe M."/>
            <person name="Wada H."/>
            <person name="Kobayashi K."/>
            <person name="Saito M."/>
            <person name="Masuda T."/>
            <person name="Sasaki-Sekimoto Y."/>
            <person name="Mashiguchi K."/>
            <person name="Awai K."/>
            <person name="Shimojima M."/>
            <person name="Masuda S."/>
            <person name="Iwai M."/>
            <person name="Nobusawa T."/>
            <person name="Narise T."/>
            <person name="Kondo S."/>
            <person name="Saito H."/>
            <person name="Sato R."/>
            <person name="Murakawa M."/>
            <person name="Ihara Y."/>
            <person name="Oshima-Yamada Y."/>
            <person name="Ohtaka K."/>
            <person name="Satoh M."/>
            <person name="Sonobe K."/>
            <person name="Ishii M."/>
            <person name="Ohtani R."/>
            <person name="Kanamori-Sato M."/>
            <person name="Honoki R."/>
            <person name="Miyazaki D."/>
            <person name="Mochizuki H."/>
            <person name="Umetsu J."/>
            <person name="Higashi K."/>
            <person name="Shibata D."/>
            <person name="Kamiya Y."/>
            <person name="Sato N."/>
            <person name="Nakamura Y."/>
            <person name="Tabata S."/>
            <person name="Ida S."/>
            <person name="Kurokawa K."/>
            <person name="Ohta H."/>
        </authorList>
    </citation>
    <scope>NUCLEOTIDE SEQUENCE [LARGE SCALE GENOMIC DNA]</scope>
    <source>
        <strain evidence="9 10">NIES-2285</strain>
    </source>
</reference>
<dbReference type="OrthoDB" id="409173at2759"/>
<feature type="region of interest" description="Disordered" evidence="7">
    <location>
        <begin position="1"/>
        <end position="27"/>
    </location>
</feature>
<dbReference type="PANTHER" id="PTHR11706:SF33">
    <property type="entry name" value="NATURAL RESISTANCE-ASSOCIATED MACROPHAGE PROTEIN 2"/>
    <property type="match status" value="1"/>
</dbReference>
<dbReference type="OMA" id="PWMQFYQ"/>
<feature type="transmembrane region" description="Helical" evidence="8">
    <location>
        <begin position="477"/>
        <end position="500"/>
    </location>
</feature>
<sequence>MAVTDRLDRDAISDALPSESTDRAYEHSQQINVDGYGPLPDEEGGPNVSGEPPPFSWRKLWAFTGPGFLMSIAYLDPGNLESDLQAGAQAGYQLLWVLFWATLMGLIIQLTAARLGVATGKHLAELCREKYPFVPRIILWIMTEIAIVGADIQEVIGTAIAIQILSNGRVPLWVGVLVTAADSTLFLFLEQIGVRKLEAFLGCLIGIMAIAFARLFVEARPNPVAIAKGLLVPYVAPSAIQQAVAIVGAVIMPHNVFLHSALVQSRSIDTRNESRVRESLRYYSIESTAALILSFLINVFLTTVFAKAFFGKPQAKLIGMANAAEYLKKHFGGLGFVPMQYVWAIGLLAAGQSSTMTGTYAGQFVMSGFLNWKIKAWKRVLITRCFAIVPTMAVAVYFGSERGSQLDVLNQWVNVLQSVQVPFALLPLMMLASSRSVMGPFVISKTRTVLCWLIVLLVLSINGYLLVVFAITQAPRIAAVHVALALGAAAYLSLVVYLGLGPERVAAILERRKQRSQGRSPLLEEKRSTDRRQPEE</sequence>
<evidence type="ECO:0000313" key="10">
    <source>
        <dbReference type="Proteomes" id="UP000054558"/>
    </source>
</evidence>
<evidence type="ECO:0000256" key="5">
    <source>
        <dbReference type="ARBA" id="ARBA00022989"/>
    </source>
</evidence>
<evidence type="ECO:0000256" key="8">
    <source>
        <dbReference type="SAM" id="Phobius"/>
    </source>
</evidence>
<feature type="transmembrane region" description="Helical" evidence="8">
    <location>
        <begin position="449"/>
        <end position="471"/>
    </location>
</feature>
<dbReference type="GO" id="GO:0016020">
    <property type="term" value="C:membrane"/>
    <property type="evidence" value="ECO:0007669"/>
    <property type="project" value="UniProtKB-SubCell"/>
</dbReference>
<feature type="transmembrane region" description="Helical" evidence="8">
    <location>
        <begin position="95"/>
        <end position="117"/>
    </location>
</feature>
<keyword evidence="4 8" id="KW-0812">Transmembrane</keyword>
<dbReference type="Pfam" id="PF01566">
    <property type="entry name" value="Nramp"/>
    <property type="match status" value="1"/>
</dbReference>
<accession>A0A1Y1I5L4</accession>
<proteinExistence type="inferred from homology"/>
<organism evidence="9 10">
    <name type="scientific">Klebsormidium nitens</name>
    <name type="common">Green alga</name>
    <name type="synonym">Ulothrix nitens</name>
    <dbReference type="NCBI Taxonomy" id="105231"/>
    <lineage>
        <taxon>Eukaryota</taxon>
        <taxon>Viridiplantae</taxon>
        <taxon>Streptophyta</taxon>
        <taxon>Klebsormidiophyceae</taxon>
        <taxon>Klebsormidiales</taxon>
        <taxon>Klebsormidiaceae</taxon>
        <taxon>Klebsormidium</taxon>
    </lineage>
</organism>
<feature type="transmembrane region" description="Helical" evidence="8">
    <location>
        <begin position="419"/>
        <end position="437"/>
    </location>
</feature>
<feature type="transmembrane region" description="Helical" evidence="8">
    <location>
        <begin position="381"/>
        <end position="399"/>
    </location>
</feature>
<dbReference type="GO" id="GO:0006828">
    <property type="term" value="P:manganese ion transport"/>
    <property type="evidence" value="ECO:0000318"/>
    <property type="project" value="GO_Central"/>
</dbReference>
<keyword evidence="5 8" id="KW-1133">Transmembrane helix</keyword>
<dbReference type="AlphaFoldDB" id="A0A1Y1I5L4"/>
<feature type="transmembrane region" description="Helical" evidence="8">
    <location>
        <begin position="331"/>
        <end position="351"/>
    </location>
</feature>
<dbReference type="GO" id="GO:0006879">
    <property type="term" value="P:intracellular iron ion homeostasis"/>
    <property type="evidence" value="ECO:0000318"/>
    <property type="project" value="GO_Central"/>
</dbReference>
<evidence type="ECO:0000256" key="6">
    <source>
        <dbReference type="ARBA" id="ARBA00023136"/>
    </source>
</evidence>
<feature type="compositionally biased region" description="Basic and acidic residues" evidence="7">
    <location>
        <begin position="1"/>
        <end position="12"/>
    </location>
</feature>
<evidence type="ECO:0000256" key="1">
    <source>
        <dbReference type="ARBA" id="ARBA00004141"/>
    </source>
</evidence>
<dbReference type="Proteomes" id="UP000054558">
    <property type="component" value="Unassembled WGS sequence"/>
</dbReference>
<feature type="transmembrane region" description="Helical" evidence="8">
    <location>
        <begin position="170"/>
        <end position="188"/>
    </location>
</feature>
<dbReference type="HAMAP" id="MF_00221">
    <property type="entry name" value="NRAMP"/>
    <property type="match status" value="1"/>
</dbReference>
<evidence type="ECO:0000256" key="4">
    <source>
        <dbReference type="ARBA" id="ARBA00022692"/>
    </source>
</evidence>
<feature type="compositionally biased region" description="Basic and acidic residues" evidence="7">
    <location>
        <begin position="522"/>
        <end position="536"/>
    </location>
</feature>
<evidence type="ECO:0000256" key="2">
    <source>
        <dbReference type="ARBA" id="ARBA00009965"/>
    </source>
</evidence>
<evidence type="ECO:0000256" key="7">
    <source>
        <dbReference type="SAM" id="MobiDB-lite"/>
    </source>
</evidence>
<comment type="subcellular location">
    <subcellularLocation>
        <location evidence="1">Membrane</location>
        <topology evidence="1">Multi-pass membrane protein</topology>
    </subcellularLocation>
</comment>
<dbReference type="GO" id="GO:0034755">
    <property type="term" value="P:iron ion transmembrane transport"/>
    <property type="evidence" value="ECO:0000318"/>
    <property type="project" value="GO_Central"/>
</dbReference>
<dbReference type="PANTHER" id="PTHR11706">
    <property type="entry name" value="SOLUTE CARRIER PROTEIN FAMILY 11 MEMBER"/>
    <property type="match status" value="1"/>
</dbReference>
<feature type="transmembrane region" description="Helical" evidence="8">
    <location>
        <begin position="289"/>
        <end position="310"/>
    </location>
</feature>
<dbReference type="InterPro" id="IPR001046">
    <property type="entry name" value="NRAMP_fam"/>
</dbReference>
<dbReference type="EMBL" id="DF237227">
    <property type="protein sequence ID" value="GAQ86250.1"/>
    <property type="molecule type" value="Genomic_DNA"/>
</dbReference>
<dbReference type="NCBIfam" id="NF037982">
    <property type="entry name" value="Nramp_1"/>
    <property type="match status" value="1"/>
</dbReference>
<dbReference type="NCBIfam" id="TIGR01197">
    <property type="entry name" value="nramp"/>
    <property type="match status" value="1"/>
</dbReference>
<feature type="transmembrane region" description="Helical" evidence="8">
    <location>
        <begin position="200"/>
        <end position="217"/>
    </location>
</feature>
<feature type="transmembrane region" description="Helical" evidence="8">
    <location>
        <begin position="137"/>
        <end position="164"/>
    </location>
</feature>
<protein>
    <submittedName>
        <fullName evidence="9">Mn2+ and Fe2+ transporters of the NRAMP family</fullName>
    </submittedName>
</protein>